<name>A0A653C3Q1_CALMS</name>
<dbReference type="EMBL" id="CAACVG010006856">
    <property type="protein sequence ID" value="VEN42168.1"/>
    <property type="molecule type" value="Genomic_DNA"/>
</dbReference>
<feature type="compositionally biased region" description="Basic and acidic residues" evidence="1">
    <location>
        <begin position="11"/>
        <end position="20"/>
    </location>
</feature>
<organism evidence="2 3">
    <name type="scientific">Callosobruchus maculatus</name>
    <name type="common">Southern cowpea weevil</name>
    <name type="synonym">Pulse bruchid</name>
    <dbReference type="NCBI Taxonomy" id="64391"/>
    <lineage>
        <taxon>Eukaryota</taxon>
        <taxon>Metazoa</taxon>
        <taxon>Ecdysozoa</taxon>
        <taxon>Arthropoda</taxon>
        <taxon>Hexapoda</taxon>
        <taxon>Insecta</taxon>
        <taxon>Pterygota</taxon>
        <taxon>Neoptera</taxon>
        <taxon>Endopterygota</taxon>
        <taxon>Coleoptera</taxon>
        <taxon>Polyphaga</taxon>
        <taxon>Cucujiformia</taxon>
        <taxon>Chrysomeloidea</taxon>
        <taxon>Chrysomelidae</taxon>
        <taxon>Bruchinae</taxon>
        <taxon>Bruchini</taxon>
        <taxon>Callosobruchus</taxon>
    </lineage>
</organism>
<proteinExistence type="predicted"/>
<feature type="compositionally biased region" description="Acidic residues" evidence="1">
    <location>
        <begin position="21"/>
        <end position="40"/>
    </location>
</feature>
<protein>
    <submittedName>
        <fullName evidence="2">Uncharacterized protein</fullName>
    </submittedName>
</protein>
<dbReference type="OrthoDB" id="411372at2759"/>
<feature type="region of interest" description="Disordered" evidence="1">
    <location>
        <begin position="1"/>
        <end position="81"/>
    </location>
</feature>
<gene>
    <name evidence="2" type="ORF">CALMAC_LOCUS5753</name>
</gene>
<reference evidence="2 3" key="1">
    <citation type="submission" date="2019-01" db="EMBL/GenBank/DDBJ databases">
        <authorList>
            <person name="Sayadi A."/>
        </authorList>
    </citation>
    <scope>NUCLEOTIDE SEQUENCE [LARGE SCALE GENOMIC DNA]</scope>
</reference>
<evidence type="ECO:0000256" key="1">
    <source>
        <dbReference type="SAM" id="MobiDB-lite"/>
    </source>
</evidence>
<evidence type="ECO:0000313" key="2">
    <source>
        <dbReference type="EMBL" id="VEN42168.1"/>
    </source>
</evidence>
<accession>A0A653C3Q1</accession>
<evidence type="ECO:0000313" key="3">
    <source>
        <dbReference type="Proteomes" id="UP000410492"/>
    </source>
</evidence>
<feature type="compositionally biased region" description="Basic and acidic residues" evidence="1">
    <location>
        <begin position="67"/>
        <end position="81"/>
    </location>
</feature>
<dbReference type="AlphaFoldDB" id="A0A653C3Q1"/>
<feature type="compositionally biased region" description="Low complexity" evidence="1">
    <location>
        <begin position="41"/>
        <end position="54"/>
    </location>
</feature>
<dbReference type="Proteomes" id="UP000410492">
    <property type="component" value="Unassembled WGS sequence"/>
</dbReference>
<sequence>MSEPISSNNDEGEKAPKTQEEIDLEEGEIDDDDETPEAPAEEAPQIEPADIPNVEQPPPPTVVTEKPAPDKEARKARKDQR</sequence>
<keyword evidence="3" id="KW-1185">Reference proteome</keyword>